<feature type="domain" description="N-acetyltransferase" evidence="1">
    <location>
        <begin position="7"/>
        <end position="151"/>
    </location>
</feature>
<gene>
    <name evidence="2" type="ORF">RDWZM_002577</name>
</gene>
<dbReference type="AlphaFoldDB" id="A0A9Q0ME81"/>
<keyword evidence="3" id="KW-1185">Reference proteome</keyword>
<dbReference type="PANTHER" id="PTHR47237">
    <property type="entry name" value="SLL0310 PROTEIN"/>
    <property type="match status" value="1"/>
</dbReference>
<dbReference type="InterPro" id="IPR041496">
    <property type="entry name" value="YitH/HolE_GNAT"/>
</dbReference>
<sequence length="321" mass="36327">MGEDLQFSIRPMLSEDVEQAVDCFSDQYDVFDPPATVRSYLSAYPDAFFIAVTADPNDPNREQVIGVCASPIGPQDTAFFGLYGLRAEYRGRGVGTKLFQRCLDYIGPERNIGLYAAQSMQQKYMERGGFTIREHVSSVTCAGIPRSDLIEKLQHKVKSFNGDIHFVIGNDSTESNSSLVQMIINFDQAIHCESRDRLIHAVLNNSDYSTCAIVLNEQIQGYGCLRRHSRTSRFMLGPIYANNYEIALQIVTNLLARQSIEQIQSNGIIIHAIDCHHDSMRLAIEELKLEKISKSERLFRERPIKINYNLIYGLFSCDFSV</sequence>
<name>A0A9Q0ME81_BLOTA</name>
<evidence type="ECO:0000313" key="3">
    <source>
        <dbReference type="Proteomes" id="UP001142055"/>
    </source>
</evidence>
<dbReference type="InterPro" id="IPR016181">
    <property type="entry name" value="Acyl_CoA_acyltransferase"/>
</dbReference>
<evidence type="ECO:0000259" key="1">
    <source>
        <dbReference type="PROSITE" id="PS51186"/>
    </source>
</evidence>
<accession>A0A9Q0ME81</accession>
<dbReference type="EMBL" id="JAPWDV010000001">
    <property type="protein sequence ID" value="KAJ6224032.1"/>
    <property type="molecule type" value="Genomic_DNA"/>
</dbReference>
<dbReference type="CDD" id="cd04301">
    <property type="entry name" value="NAT_SF"/>
    <property type="match status" value="1"/>
</dbReference>
<evidence type="ECO:0000313" key="2">
    <source>
        <dbReference type="EMBL" id="KAJ6224032.1"/>
    </source>
</evidence>
<dbReference type="Pfam" id="PF00583">
    <property type="entry name" value="Acetyltransf_1"/>
    <property type="match status" value="1"/>
</dbReference>
<dbReference type="SUPFAM" id="SSF55729">
    <property type="entry name" value="Acyl-CoA N-acyltransferases (Nat)"/>
    <property type="match status" value="1"/>
</dbReference>
<dbReference type="InterPro" id="IPR052729">
    <property type="entry name" value="Acyl/Acetyltrans_Enzymes"/>
</dbReference>
<proteinExistence type="predicted"/>
<comment type="caution">
    <text evidence="2">The sequence shown here is derived from an EMBL/GenBank/DDBJ whole genome shotgun (WGS) entry which is preliminary data.</text>
</comment>
<dbReference type="Pfam" id="PF18014">
    <property type="entry name" value="Acetyltransf_18"/>
    <property type="match status" value="1"/>
</dbReference>
<protein>
    <recommendedName>
        <fullName evidence="1">N-acetyltransferase domain-containing protein</fullName>
    </recommendedName>
</protein>
<dbReference type="InterPro" id="IPR000182">
    <property type="entry name" value="GNAT_dom"/>
</dbReference>
<dbReference type="Proteomes" id="UP001142055">
    <property type="component" value="Chromosome 1"/>
</dbReference>
<dbReference type="PROSITE" id="PS51186">
    <property type="entry name" value="GNAT"/>
    <property type="match status" value="1"/>
</dbReference>
<dbReference type="PANTHER" id="PTHR47237:SF1">
    <property type="entry name" value="SLL0310 PROTEIN"/>
    <property type="match status" value="1"/>
</dbReference>
<dbReference type="GO" id="GO:0016747">
    <property type="term" value="F:acyltransferase activity, transferring groups other than amino-acyl groups"/>
    <property type="evidence" value="ECO:0007669"/>
    <property type="project" value="InterPro"/>
</dbReference>
<reference evidence="2" key="1">
    <citation type="submission" date="2022-12" db="EMBL/GenBank/DDBJ databases">
        <title>Genome assemblies of Blomia tropicalis.</title>
        <authorList>
            <person name="Cui Y."/>
        </authorList>
    </citation>
    <scope>NUCLEOTIDE SEQUENCE</scope>
    <source>
        <tissue evidence="2">Adult mites</tissue>
    </source>
</reference>
<dbReference type="Gene3D" id="3.40.630.90">
    <property type="match status" value="1"/>
</dbReference>
<dbReference type="Gene3D" id="3.40.630.30">
    <property type="match status" value="1"/>
</dbReference>
<dbReference type="OMA" id="KRFYLGP"/>
<organism evidence="2 3">
    <name type="scientific">Blomia tropicalis</name>
    <name type="common">Mite</name>
    <dbReference type="NCBI Taxonomy" id="40697"/>
    <lineage>
        <taxon>Eukaryota</taxon>
        <taxon>Metazoa</taxon>
        <taxon>Ecdysozoa</taxon>
        <taxon>Arthropoda</taxon>
        <taxon>Chelicerata</taxon>
        <taxon>Arachnida</taxon>
        <taxon>Acari</taxon>
        <taxon>Acariformes</taxon>
        <taxon>Sarcoptiformes</taxon>
        <taxon>Astigmata</taxon>
        <taxon>Glycyphagoidea</taxon>
        <taxon>Echimyopodidae</taxon>
        <taxon>Blomia</taxon>
    </lineage>
</organism>